<dbReference type="PANTHER" id="PTHR15555:SF0">
    <property type="entry name" value="ZINC FINGER HIT DOMAIN-CONTAINING PROTEIN 2"/>
    <property type="match status" value="1"/>
</dbReference>
<keyword evidence="1" id="KW-0862">Zinc</keyword>
<gene>
    <name evidence="5" type="primary">LOC113514689</name>
</gene>
<dbReference type="Pfam" id="PF04438">
    <property type="entry name" value="zf-HIT"/>
    <property type="match status" value="1"/>
</dbReference>
<feature type="domain" description="HIT-type" evidence="3">
    <location>
        <begin position="27"/>
        <end position="60"/>
    </location>
</feature>
<protein>
    <submittedName>
        <fullName evidence="5">Zinc finger HIT domain-containing protein 2</fullName>
    </submittedName>
</protein>
<evidence type="ECO:0000313" key="4">
    <source>
        <dbReference type="Proteomes" id="UP001652740"/>
    </source>
</evidence>
<evidence type="ECO:0000313" key="5">
    <source>
        <dbReference type="RefSeq" id="XP_026754590.2"/>
    </source>
</evidence>
<dbReference type="Gene3D" id="3.30.60.190">
    <property type="match status" value="1"/>
</dbReference>
<keyword evidence="1" id="KW-0479">Metal-binding</keyword>
<feature type="region of interest" description="Disordered" evidence="2">
    <location>
        <begin position="1"/>
        <end position="20"/>
    </location>
</feature>
<dbReference type="FunCoup" id="A0A6J1WJY6">
    <property type="interactions" value="229"/>
</dbReference>
<keyword evidence="4" id="KW-1185">Reference proteome</keyword>
<dbReference type="CDD" id="cd23024">
    <property type="entry name" value="zf-HIT_ZNHIT2-3"/>
    <property type="match status" value="1"/>
</dbReference>
<dbReference type="InParanoid" id="A0A6J1WJY6"/>
<dbReference type="PANTHER" id="PTHR15555">
    <property type="entry name" value="ZINC FINGER HIT DOMAIN CONTAINING PROTEIN 2 PROTEIN FON -RELATED"/>
    <property type="match status" value="1"/>
</dbReference>
<dbReference type="PROSITE" id="PS51083">
    <property type="entry name" value="ZF_HIT"/>
    <property type="match status" value="1"/>
</dbReference>
<sequence length="384" mass="44586">MSNTNYSLSEVEKVSKEKPPNNKERICGLCDTNISKYCCPRCEIFYCSLDCYKSEQHNACSESFYRDCVNEELAFHQADDDSKRKMLDILKKMQEQDEQDLDIPEELLEDDHSVVDSDDEEEIDLHERIKDLNLDDPDAVWNVLTEDERNEFEALLNQGEVGSIIPQWEPWWMYRKEEKVVEDVSYNIELEEKLKDCPPLKMVPPLSSLTTVQPSPAIKFNITNIIASYVFLMRYFNGEMDVVEGTISFLNICANLDTNMNFEDLATAVESVAQKSLQSDLIETDKNSSEVMKHDTFLILQGPSKEKKLHYCKAVLSHVHNIFTKAKTIDKISNEGSKTKSEFSRKFPEHKRDHLPNLDISKVKKCIKKLEYYLSYIESFDMEF</sequence>
<dbReference type="InterPro" id="IPR039646">
    <property type="entry name" value="ZNHIT2"/>
</dbReference>
<evidence type="ECO:0000256" key="1">
    <source>
        <dbReference type="PROSITE-ProRule" id="PRU00453"/>
    </source>
</evidence>
<dbReference type="InterPro" id="IPR007529">
    <property type="entry name" value="Znf_HIT"/>
</dbReference>
<keyword evidence="1" id="KW-0863">Zinc-finger</keyword>
<accession>A0A6J1WJY6</accession>
<dbReference type="SUPFAM" id="SSF144232">
    <property type="entry name" value="HIT/MYND zinc finger-like"/>
    <property type="match status" value="1"/>
</dbReference>
<name>A0A6J1WJY6_GALME</name>
<feature type="compositionally biased region" description="Basic and acidic residues" evidence="2">
    <location>
        <begin position="10"/>
        <end position="20"/>
    </location>
</feature>
<evidence type="ECO:0000256" key="2">
    <source>
        <dbReference type="SAM" id="MobiDB-lite"/>
    </source>
</evidence>
<dbReference type="RefSeq" id="XP_026754590.2">
    <property type="nucleotide sequence ID" value="XM_026898789.3"/>
</dbReference>
<organism evidence="4 5">
    <name type="scientific">Galleria mellonella</name>
    <name type="common">Greater wax moth</name>
    <dbReference type="NCBI Taxonomy" id="7137"/>
    <lineage>
        <taxon>Eukaryota</taxon>
        <taxon>Metazoa</taxon>
        <taxon>Ecdysozoa</taxon>
        <taxon>Arthropoda</taxon>
        <taxon>Hexapoda</taxon>
        <taxon>Insecta</taxon>
        <taxon>Pterygota</taxon>
        <taxon>Neoptera</taxon>
        <taxon>Endopterygota</taxon>
        <taxon>Lepidoptera</taxon>
        <taxon>Glossata</taxon>
        <taxon>Ditrysia</taxon>
        <taxon>Pyraloidea</taxon>
        <taxon>Pyralidae</taxon>
        <taxon>Galleriinae</taxon>
        <taxon>Galleria</taxon>
    </lineage>
</organism>
<dbReference type="Proteomes" id="UP001652740">
    <property type="component" value="Unplaced"/>
</dbReference>
<dbReference type="GeneID" id="113514689"/>
<dbReference type="GO" id="GO:0008270">
    <property type="term" value="F:zinc ion binding"/>
    <property type="evidence" value="ECO:0007669"/>
    <property type="project" value="UniProtKB-UniRule"/>
</dbReference>
<proteinExistence type="predicted"/>
<evidence type="ECO:0000259" key="3">
    <source>
        <dbReference type="PROSITE" id="PS51083"/>
    </source>
</evidence>
<dbReference type="KEGG" id="gmw:113514689"/>
<dbReference type="AlphaFoldDB" id="A0A6J1WJY6"/>
<reference evidence="5" key="1">
    <citation type="submission" date="2025-08" db="UniProtKB">
        <authorList>
            <consortium name="RefSeq"/>
        </authorList>
    </citation>
    <scope>IDENTIFICATION</scope>
    <source>
        <tissue evidence="5">Whole larvae</tissue>
    </source>
</reference>